<proteinExistence type="predicted"/>
<evidence type="ECO:0000313" key="2">
    <source>
        <dbReference type="EMBL" id="OZG62421.1"/>
    </source>
</evidence>
<reference evidence="2 3" key="1">
    <citation type="journal article" date="2017" name="BMC Genomics">
        <title>Comparative genomic and phylogenomic analyses of the Bifidobacteriaceae family.</title>
        <authorList>
            <person name="Lugli G.A."/>
            <person name="Milani C."/>
            <person name="Turroni F."/>
            <person name="Duranti S."/>
            <person name="Mancabelli L."/>
            <person name="Mangifesta M."/>
            <person name="Ferrario C."/>
            <person name="Modesto M."/>
            <person name="Mattarelli P."/>
            <person name="Jiri K."/>
            <person name="van Sinderen D."/>
            <person name="Ventura M."/>
        </authorList>
    </citation>
    <scope>NUCLEOTIDE SEQUENCE [LARGE SCALE GENOMIC DNA]</scope>
    <source>
        <strain evidence="2 3">DSM 28807</strain>
    </source>
</reference>
<evidence type="ECO:0000256" key="1">
    <source>
        <dbReference type="SAM" id="Phobius"/>
    </source>
</evidence>
<comment type="caution">
    <text evidence="2">The sequence shown here is derived from an EMBL/GenBank/DDBJ whole genome shotgun (WGS) entry which is preliminary data.</text>
</comment>
<accession>A0A261FT98</accession>
<feature type="transmembrane region" description="Helical" evidence="1">
    <location>
        <begin position="41"/>
        <end position="58"/>
    </location>
</feature>
<organism evidence="2 3">
    <name type="scientific">Bifidobacterium lemurum</name>
    <dbReference type="NCBI Taxonomy" id="1603886"/>
    <lineage>
        <taxon>Bacteria</taxon>
        <taxon>Bacillati</taxon>
        <taxon>Actinomycetota</taxon>
        <taxon>Actinomycetes</taxon>
        <taxon>Bifidobacteriales</taxon>
        <taxon>Bifidobacteriaceae</taxon>
        <taxon>Bifidobacterium</taxon>
    </lineage>
</organism>
<protein>
    <recommendedName>
        <fullName evidence="4">Mycobacterial 4 TMS phage holin, superfamily IV</fullName>
    </recommendedName>
</protein>
<keyword evidence="3" id="KW-1185">Reference proteome</keyword>
<dbReference type="EMBL" id="MWWX01000005">
    <property type="protein sequence ID" value="OZG62421.1"/>
    <property type="molecule type" value="Genomic_DNA"/>
</dbReference>
<keyword evidence="1" id="KW-1133">Transmembrane helix</keyword>
<sequence length="129" mass="13618">MPSARMVGMGRFIAQWITLTIAAGVMVWLLPGMRPVGDNTLFAVGGFALFMALINASIKPIVHLLALPFSILSLGLAALVINVLFMRLASWLSVSIFGFGIAIDGFWWAVLGSLVMAIVSGIVGAIIGD</sequence>
<dbReference type="PANTHER" id="PTHR37309">
    <property type="entry name" value="SLR0284 PROTEIN"/>
    <property type="match status" value="1"/>
</dbReference>
<gene>
    <name evidence="2" type="ORF">BLEM_0967</name>
</gene>
<evidence type="ECO:0008006" key="4">
    <source>
        <dbReference type="Google" id="ProtNLM"/>
    </source>
</evidence>
<feature type="transmembrane region" description="Helical" evidence="1">
    <location>
        <begin position="105"/>
        <end position="127"/>
    </location>
</feature>
<dbReference type="AlphaFoldDB" id="A0A261FT98"/>
<name>A0A261FT98_9BIFI</name>
<dbReference type="Pfam" id="PF04020">
    <property type="entry name" value="Phage_holin_4_2"/>
    <property type="match status" value="1"/>
</dbReference>
<feature type="transmembrane region" description="Helical" evidence="1">
    <location>
        <begin position="65"/>
        <end position="85"/>
    </location>
</feature>
<keyword evidence="1" id="KW-0812">Transmembrane</keyword>
<dbReference type="Proteomes" id="UP000216352">
    <property type="component" value="Unassembled WGS sequence"/>
</dbReference>
<dbReference type="PANTHER" id="PTHR37309:SF1">
    <property type="entry name" value="SLR0284 PROTEIN"/>
    <property type="match status" value="1"/>
</dbReference>
<keyword evidence="1" id="KW-0472">Membrane</keyword>
<feature type="transmembrane region" description="Helical" evidence="1">
    <location>
        <begin position="12"/>
        <end position="29"/>
    </location>
</feature>
<dbReference type="STRING" id="1603886.GCA_001895165_00373"/>
<evidence type="ECO:0000313" key="3">
    <source>
        <dbReference type="Proteomes" id="UP000216352"/>
    </source>
</evidence>
<dbReference type="InterPro" id="IPR007165">
    <property type="entry name" value="Phage_holin_4_2"/>
</dbReference>